<evidence type="ECO:0000256" key="1">
    <source>
        <dbReference type="SAM" id="MobiDB-lite"/>
    </source>
</evidence>
<name>A0A151MVC4_ALLMI</name>
<comment type="caution">
    <text evidence="2">The sequence shown here is derived from an EMBL/GenBank/DDBJ whole genome shotgun (WGS) entry which is preliminary data.</text>
</comment>
<proteinExistence type="predicted"/>
<keyword evidence="3" id="KW-1185">Reference proteome</keyword>
<feature type="compositionally biased region" description="Acidic residues" evidence="1">
    <location>
        <begin position="20"/>
        <end position="32"/>
    </location>
</feature>
<dbReference type="AlphaFoldDB" id="A0A151MVC4"/>
<reference evidence="2 3" key="1">
    <citation type="journal article" date="2012" name="Genome Biol.">
        <title>Sequencing three crocodilian genomes to illuminate the evolution of archosaurs and amniotes.</title>
        <authorList>
            <person name="St John J.A."/>
            <person name="Braun E.L."/>
            <person name="Isberg S.R."/>
            <person name="Miles L.G."/>
            <person name="Chong A.Y."/>
            <person name="Gongora J."/>
            <person name="Dalzell P."/>
            <person name="Moran C."/>
            <person name="Bed'hom B."/>
            <person name="Abzhanov A."/>
            <person name="Burgess S.C."/>
            <person name="Cooksey A.M."/>
            <person name="Castoe T.A."/>
            <person name="Crawford N.G."/>
            <person name="Densmore L.D."/>
            <person name="Drew J.C."/>
            <person name="Edwards S.V."/>
            <person name="Faircloth B.C."/>
            <person name="Fujita M.K."/>
            <person name="Greenwold M.J."/>
            <person name="Hoffmann F.G."/>
            <person name="Howard J.M."/>
            <person name="Iguchi T."/>
            <person name="Janes D.E."/>
            <person name="Khan S.Y."/>
            <person name="Kohno S."/>
            <person name="de Koning A.J."/>
            <person name="Lance S.L."/>
            <person name="McCarthy F.M."/>
            <person name="McCormack J.E."/>
            <person name="Merchant M.E."/>
            <person name="Peterson D.G."/>
            <person name="Pollock D.D."/>
            <person name="Pourmand N."/>
            <person name="Raney B.J."/>
            <person name="Roessler K.A."/>
            <person name="Sanford J.R."/>
            <person name="Sawyer R.H."/>
            <person name="Schmidt C.J."/>
            <person name="Triplett E.W."/>
            <person name="Tuberville T.D."/>
            <person name="Venegas-Anaya M."/>
            <person name="Howard J.T."/>
            <person name="Jarvis E.D."/>
            <person name="Guillette L.J.Jr."/>
            <person name="Glenn T.C."/>
            <person name="Green R.E."/>
            <person name="Ray D.A."/>
        </authorList>
    </citation>
    <scope>NUCLEOTIDE SEQUENCE [LARGE SCALE GENOMIC DNA]</scope>
    <source>
        <strain evidence="2">KSC_2009_1</strain>
    </source>
</reference>
<evidence type="ECO:0000313" key="2">
    <source>
        <dbReference type="EMBL" id="KYO28501.1"/>
    </source>
</evidence>
<dbReference type="Proteomes" id="UP000050525">
    <property type="component" value="Unassembled WGS sequence"/>
</dbReference>
<feature type="region of interest" description="Disordered" evidence="1">
    <location>
        <begin position="1"/>
        <end position="38"/>
    </location>
</feature>
<evidence type="ECO:0000313" key="3">
    <source>
        <dbReference type="Proteomes" id="UP000050525"/>
    </source>
</evidence>
<sequence>MPKSTLMANRQIESRPKRDEEDDHEERLDAEEGSGKSIEVEEWLEKEQPSAEEVIDGEEQQDLQEAIGNNEYQEEADESNDQETVKVLGEMSDDAVENMVKRTRFLSAARIELCDALGD</sequence>
<accession>A0A151MVC4</accession>
<gene>
    <name evidence="2" type="ORF">Y1Q_0006473</name>
</gene>
<protein>
    <submittedName>
        <fullName evidence="2">Uncharacterized protein</fullName>
    </submittedName>
</protein>
<dbReference type="EMBL" id="AKHW03004895">
    <property type="protein sequence ID" value="KYO28501.1"/>
    <property type="molecule type" value="Genomic_DNA"/>
</dbReference>
<organism evidence="2 3">
    <name type="scientific">Alligator mississippiensis</name>
    <name type="common">American alligator</name>
    <dbReference type="NCBI Taxonomy" id="8496"/>
    <lineage>
        <taxon>Eukaryota</taxon>
        <taxon>Metazoa</taxon>
        <taxon>Chordata</taxon>
        <taxon>Craniata</taxon>
        <taxon>Vertebrata</taxon>
        <taxon>Euteleostomi</taxon>
        <taxon>Archelosauria</taxon>
        <taxon>Archosauria</taxon>
        <taxon>Crocodylia</taxon>
        <taxon>Alligatoridae</taxon>
        <taxon>Alligatorinae</taxon>
        <taxon>Alligator</taxon>
    </lineage>
</organism>